<sequence>MIFLLLLLPVLLLLGCQSKLIYYPRGYDEGYRQTLASHSGIPLPYETSQGRQVAHYIPARNGDPSPKNIWVCFGGNGTLALDWLFYMEAWDPSFAYLLADYPGYGDCKGMPSPQRIRESSKAAIETLTTHLKLTPEEMQPRLRVLGHSIGCAAGLMAADDFHIQKIFLISPFTTLTEMGKRVIGWPLCYVNMHRFDNRKHLAHVVNRGAKVVIFHGTADPVIPVEMSRDLASAHPGKVILQEKEGWDHNEILQGLVREIGVTMKGL</sequence>
<dbReference type="AlphaFoldDB" id="A0A7W7YQ27"/>
<comment type="caution">
    <text evidence="1">The sequence shown here is derived from an EMBL/GenBank/DDBJ whole genome shotgun (WGS) entry which is preliminary data.</text>
</comment>
<gene>
    <name evidence="1" type="ORF">HNQ64_004521</name>
</gene>
<organism evidence="1 2">
    <name type="scientific">Prosthecobacter dejongeii</name>
    <dbReference type="NCBI Taxonomy" id="48465"/>
    <lineage>
        <taxon>Bacteria</taxon>
        <taxon>Pseudomonadati</taxon>
        <taxon>Verrucomicrobiota</taxon>
        <taxon>Verrucomicrobiia</taxon>
        <taxon>Verrucomicrobiales</taxon>
        <taxon>Verrucomicrobiaceae</taxon>
        <taxon>Prosthecobacter</taxon>
    </lineage>
</organism>
<protein>
    <submittedName>
        <fullName evidence="1">Pimeloyl-ACP methyl ester carboxylesterase</fullName>
    </submittedName>
</protein>
<dbReference type="PANTHER" id="PTHR12277">
    <property type="entry name" value="ALPHA/BETA HYDROLASE DOMAIN-CONTAINING PROTEIN"/>
    <property type="match status" value="1"/>
</dbReference>
<name>A0A7W7YQ27_9BACT</name>
<dbReference type="Gene3D" id="3.40.50.1820">
    <property type="entry name" value="alpha/beta hydrolase"/>
    <property type="match status" value="1"/>
</dbReference>
<evidence type="ECO:0000313" key="1">
    <source>
        <dbReference type="EMBL" id="MBB5040240.1"/>
    </source>
</evidence>
<dbReference type="Proteomes" id="UP000534294">
    <property type="component" value="Unassembled WGS sequence"/>
</dbReference>
<reference evidence="1 2" key="1">
    <citation type="submission" date="2020-08" db="EMBL/GenBank/DDBJ databases">
        <title>Genomic Encyclopedia of Type Strains, Phase IV (KMG-IV): sequencing the most valuable type-strain genomes for metagenomic binning, comparative biology and taxonomic classification.</title>
        <authorList>
            <person name="Goeker M."/>
        </authorList>
    </citation>
    <scope>NUCLEOTIDE SEQUENCE [LARGE SCALE GENOMIC DNA]</scope>
    <source>
        <strain evidence="1 2">DSM 12251</strain>
    </source>
</reference>
<keyword evidence="2" id="KW-1185">Reference proteome</keyword>
<dbReference type="InterPro" id="IPR029058">
    <property type="entry name" value="AB_hydrolase_fold"/>
</dbReference>
<dbReference type="EMBL" id="JACHIF010000012">
    <property type="protein sequence ID" value="MBB5040240.1"/>
    <property type="molecule type" value="Genomic_DNA"/>
</dbReference>
<evidence type="ECO:0000313" key="2">
    <source>
        <dbReference type="Proteomes" id="UP000534294"/>
    </source>
</evidence>
<accession>A0A7W7YQ27</accession>
<dbReference type="SUPFAM" id="SSF53474">
    <property type="entry name" value="alpha/beta-Hydrolases"/>
    <property type="match status" value="1"/>
</dbReference>
<dbReference type="PANTHER" id="PTHR12277:SF81">
    <property type="entry name" value="PROTEIN ABHD13"/>
    <property type="match status" value="1"/>
</dbReference>
<proteinExistence type="predicted"/>